<dbReference type="GO" id="GO:0030036">
    <property type="term" value="P:actin cytoskeleton organization"/>
    <property type="evidence" value="ECO:0007669"/>
    <property type="project" value="InterPro"/>
</dbReference>
<feature type="repeat" description="Filamin" evidence="3">
    <location>
        <begin position="516"/>
        <end position="609"/>
    </location>
</feature>
<feature type="repeat" description="Filamin" evidence="3">
    <location>
        <begin position="734"/>
        <end position="829"/>
    </location>
</feature>
<dbReference type="PANTHER" id="PTHR38537">
    <property type="entry name" value="JITTERBUG, ISOFORM N"/>
    <property type="match status" value="1"/>
</dbReference>
<dbReference type="SMART" id="SM00557">
    <property type="entry name" value="IG_FLMN"/>
    <property type="match status" value="8"/>
</dbReference>
<evidence type="ECO:0000313" key="4">
    <source>
        <dbReference type="EMBL" id="KAK6171108.1"/>
    </source>
</evidence>
<dbReference type="PANTHER" id="PTHR38537:SF8">
    <property type="entry name" value="FILAMIN-A"/>
    <property type="match status" value="1"/>
</dbReference>
<dbReference type="SUPFAM" id="SSF81296">
    <property type="entry name" value="E set domains"/>
    <property type="match status" value="9"/>
</dbReference>
<feature type="repeat" description="Filamin" evidence="3">
    <location>
        <begin position="422"/>
        <end position="514"/>
    </location>
</feature>
<feature type="repeat" description="Filamin" evidence="3">
    <location>
        <begin position="138"/>
        <end position="227"/>
    </location>
</feature>
<feature type="repeat" description="Filamin" evidence="3">
    <location>
        <begin position="230"/>
        <end position="321"/>
    </location>
</feature>
<dbReference type="AlphaFoldDB" id="A0AAN8JAF8"/>
<dbReference type="PROSITE" id="PS50194">
    <property type="entry name" value="FILAMIN_REPEAT"/>
    <property type="match status" value="9"/>
</dbReference>
<dbReference type="InterPro" id="IPR001298">
    <property type="entry name" value="Filamin/ABP280_rpt"/>
</dbReference>
<feature type="repeat" description="Filamin" evidence="3">
    <location>
        <begin position="48"/>
        <end position="140"/>
    </location>
</feature>
<keyword evidence="5" id="KW-1185">Reference proteome</keyword>
<comment type="similarity">
    <text evidence="1">Belongs to the filamin family.</text>
</comment>
<feature type="repeat" description="Filamin" evidence="3">
    <location>
        <begin position="346"/>
        <end position="419"/>
    </location>
</feature>
<gene>
    <name evidence="4" type="ORF">SNE40_019365</name>
</gene>
<evidence type="ECO:0008006" key="6">
    <source>
        <dbReference type="Google" id="ProtNLM"/>
    </source>
</evidence>
<dbReference type="Gene3D" id="2.60.40.10">
    <property type="entry name" value="Immunoglobulins"/>
    <property type="match status" value="9"/>
</dbReference>
<reference evidence="4 5" key="1">
    <citation type="submission" date="2024-01" db="EMBL/GenBank/DDBJ databases">
        <title>The genome of the rayed Mediterranean limpet Patella caerulea (Linnaeus, 1758).</title>
        <authorList>
            <person name="Anh-Thu Weber A."/>
            <person name="Halstead-Nussloch G."/>
        </authorList>
    </citation>
    <scope>NUCLEOTIDE SEQUENCE [LARGE SCALE GENOMIC DNA]</scope>
    <source>
        <strain evidence="4">AATW-2023a</strain>
        <tissue evidence="4">Whole specimen</tissue>
    </source>
</reference>
<feature type="repeat" description="Filamin" evidence="3">
    <location>
        <begin position="1"/>
        <end position="48"/>
    </location>
</feature>
<evidence type="ECO:0000256" key="1">
    <source>
        <dbReference type="ARBA" id="ARBA00009238"/>
    </source>
</evidence>
<dbReference type="EMBL" id="JAZGQO010000014">
    <property type="protein sequence ID" value="KAK6171108.1"/>
    <property type="molecule type" value="Genomic_DNA"/>
</dbReference>
<dbReference type="InterPro" id="IPR044801">
    <property type="entry name" value="Filamin"/>
</dbReference>
<dbReference type="GO" id="GO:0051015">
    <property type="term" value="F:actin filament binding"/>
    <property type="evidence" value="ECO:0007669"/>
    <property type="project" value="InterPro"/>
</dbReference>
<organism evidence="4 5">
    <name type="scientific">Patella caerulea</name>
    <name type="common">Rayed Mediterranean limpet</name>
    <dbReference type="NCBI Taxonomy" id="87958"/>
    <lineage>
        <taxon>Eukaryota</taxon>
        <taxon>Metazoa</taxon>
        <taxon>Spiralia</taxon>
        <taxon>Lophotrochozoa</taxon>
        <taxon>Mollusca</taxon>
        <taxon>Gastropoda</taxon>
        <taxon>Patellogastropoda</taxon>
        <taxon>Patelloidea</taxon>
        <taxon>Patellidae</taxon>
        <taxon>Patella</taxon>
    </lineage>
</organism>
<dbReference type="InterPro" id="IPR017868">
    <property type="entry name" value="Filamin/ABP280_repeat-like"/>
</dbReference>
<feature type="repeat" description="Filamin" evidence="3">
    <location>
        <begin position="611"/>
        <end position="702"/>
    </location>
</feature>
<dbReference type="Pfam" id="PF00630">
    <property type="entry name" value="Filamin"/>
    <property type="match status" value="9"/>
</dbReference>
<proteinExistence type="inferred from homology"/>
<sequence length="829" mass="88632">MSSNGPQIRDNSDGTITVQYQPKQVGRHEVLMEYDGAAVNGSPFQCVVDSVGGGYVTAFGKGLVGGHSGESVDFTVVAIQGHSKDLTVNIDGPGKVDLSRKDNPDGSINFSFRPMTPGAYSLNIKYNGKHIKGSPFTAKVSGEGRKRSQLSLSNSSEYNLKIVEANSVNLSGSMKLPDGTVEPIILKKLGDGELGIASFNPRKKGAYKVNIYHDEKPIKGSPYTIDVGDKELGHAAKVHVTGAVTDAIANTPNTLDIDTSNAGYGGLSVAIEGAHRSEIDCTEIHERKYTIQYAPHEPGIYILNIRFADEHVPGSPFLLDVKGNPSGRIRETVQKQMEAAEASSPGKQCTFIVKIPGTNPFDMEASITNPDGQTELCDVVDEEDFHYLIHFKPDIEGLHILSIKHKGVHVAGSPFPYSVGHLSQGGAHKVQAGGPGLERGEVGISNDFNIYTREAGPGNLSISIEGSSKSVIKLEDRPNGSLGCSYSCKTPGKYGIHIKFDDQHIPGSPFILNVAPDSGEAKSVSVHSLKDRGLQIDKPSTFSVNLNGASGTIHATIRSPTGGHEDCFIQEMDKGCYAVRFIPKENGVHYIDIRLNDAHIPDSPFAIMVGQSGADPALITATGNGLETGKCNTKNKFLVKTAGSGTGILAIFIDGPSKAAINCKEVDEGYEFSYTPFATGKYLITIKYGNIPIAGSPYQAEITGTGRKPAPITEQSTMIVETVEKKAGAGSKKVFRGDASKVTVRGPGLKKAFTNRQLKITIDVKDAGQALLSVGMINPHGQPEAELFLKKATNTTYELTYKVTEIGEHTLYIKWGDEDIPGSPFALCT</sequence>
<dbReference type="FunFam" id="2.60.40.10:FF:000092">
    <property type="entry name" value="Filamin-B isoform B"/>
    <property type="match status" value="1"/>
</dbReference>
<protein>
    <recommendedName>
        <fullName evidence="6">Filamin</fullName>
    </recommendedName>
</protein>
<comment type="caution">
    <text evidence="4">The sequence shown here is derived from an EMBL/GenBank/DDBJ whole genome shotgun (WGS) entry which is preliminary data.</text>
</comment>
<dbReference type="Proteomes" id="UP001347796">
    <property type="component" value="Unassembled WGS sequence"/>
</dbReference>
<dbReference type="InterPro" id="IPR014756">
    <property type="entry name" value="Ig_E-set"/>
</dbReference>
<accession>A0AAN8JAF8</accession>
<evidence type="ECO:0000313" key="5">
    <source>
        <dbReference type="Proteomes" id="UP001347796"/>
    </source>
</evidence>
<dbReference type="InterPro" id="IPR013783">
    <property type="entry name" value="Ig-like_fold"/>
</dbReference>
<evidence type="ECO:0000256" key="3">
    <source>
        <dbReference type="PROSITE-ProRule" id="PRU00087"/>
    </source>
</evidence>
<evidence type="ECO:0000256" key="2">
    <source>
        <dbReference type="ARBA" id="ARBA00022737"/>
    </source>
</evidence>
<name>A0AAN8JAF8_PATCE</name>
<keyword evidence="2" id="KW-0677">Repeat</keyword>